<dbReference type="PROSITE" id="PS50977">
    <property type="entry name" value="HTH_TETR_2"/>
    <property type="match status" value="1"/>
</dbReference>
<dbReference type="Gene3D" id="1.10.357.10">
    <property type="entry name" value="Tetracycline Repressor, domain 2"/>
    <property type="match status" value="1"/>
</dbReference>
<evidence type="ECO:0000259" key="5">
    <source>
        <dbReference type="PROSITE" id="PS50977"/>
    </source>
</evidence>
<reference evidence="6 7" key="1">
    <citation type="submission" date="2020-04" db="EMBL/GenBank/DDBJ databases">
        <title>Molecular characterization of pseudomonads from Agaricus bisporus reveal novel blotch 2 pathogens in Western Europe.</title>
        <authorList>
            <person name="Taparia T."/>
            <person name="Krijger M."/>
            <person name="Haynes E."/>
            <person name="Elpinstone J.G."/>
            <person name="Noble R."/>
            <person name="Van Der Wolf J."/>
        </authorList>
    </citation>
    <scope>NUCLEOTIDE SEQUENCE [LARGE SCALE GENOMIC DNA]</scope>
    <source>
        <strain evidence="6 7">H7001</strain>
    </source>
</reference>
<evidence type="ECO:0000256" key="3">
    <source>
        <dbReference type="ARBA" id="ARBA00023163"/>
    </source>
</evidence>
<dbReference type="InterPro" id="IPR009057">
    <property type="entry name" value="Homeodomain-like_sf"/>
</dbReference>
<dbReference type="Pfam" id="PF00440">
    <property type="entry name" value="TetR_N"/>
    <property type="match status" value="1"/>
</dbReference>
<dbReference type="Gene3D" id="1.10.10.60">
    <property type="entry name" value="Homeodomain-like"/>
    <property type="match status" value="1"/>
</dbReference>
<dbReference type="PROSITE" id="PS01081">
    <property type="entry name" value="HTH_TETR_1"/>
    <property type="match status" value="1"/>
</dbReference>
<evidence type="ECO:0000313" key="6">
    <source>
        <dbReference type="EMBL" id="NWB97048.1"/>
    </source>
</evidence>
<dbReference type="PANTHER" id="PTHR47506">
    <property type="entry name" value="TRANSCRIPTIONAL REGULATORY PROTEIN"/>
    <property type="match status" value="1"/>
</dbReference>
<accession>A0A7Y7XE11</accession>
<name>A0A7Y7XE11_9PSED</name>
<dbReference type="PANTHER" id="PTHR47506:SF7">
    <property type="entry name" value="TRANSCRIPTIONAL REGULATORY PROTEIN"/>
    <property type="match status" value="1"/>
</dbReference>
<feature type="domain" description="HTH tetR-type" evidence="5">
    <location>
        <begin position="10"/>
        <end position="70"/>
    </location>
</feature>
<dbReference type="EMBL" id="JACAQB010000006">
    <property type="protein sequence ID" value="NWB97048.1"/>
    <property type="molecule type" value="Genomic_DNA"/>
</dbReference>
<feature type="DNA-binding region" description="H-T-H motif" evidence="4">
    <location>
        <begin position="33"/>
        <end position="52"/>
    </location>
</feature>
<proteinExistence type="predicted"/>
<gene>
    <name evidence="6" type="ORF">HX882_14205</name>
</gene>
<evidence type="ECO:0000313" key="7">
    <source>
        <dbReference type="Proteomes" id="UP000539985"/>
    </source>
</evidence>
<organism evidence="6 7">
    <name type="scientific">Pseudomonas gingeri</name>
    <dbReference type="NCBI Taxonomy" id="117681"/>
    <lineage>
        <taxon>Bacteria</taxon>
        <taxon>Pseudomonadati</taxon>
        <taxon>Pseudomonadota</taxon>
        <taxon>Gammaproteobacteria</taxon>
        <taxon>Pseudomonadales</taxon>
        <taxon>Pseudomonadaceae</taxon>
        <taxon>Pseudomonas</taxon>
    </lineage>
</organism>
<dbReference type="PRINTS" id="PR00455">
    <property type="entry name" value="HTHTETR"/>
</dbReference>
<dbReference type="GO" id="GO:0003677">
    <property type="term" value="F:DNA binding"/>
    <property type="evidence" value="ECO:0007669"/>
    <property type="project" value="UniProtKB-UniRule"/>
</dbReference>
<keyword evidence="3" id="KW-0804">Transcription</keyword>
<evidence type="ECO:0000256" key="1">
    <source>
        <dbReference type="ARBA" id="ARBA00023015"/>
    </source>
</evidence>
<dbReference type="InterPro" id="IPR001647">
    <property type="entry name" value="HTH_TetR"/>
</dbReference>
<keyword evidence="1" id="KW-0805">Transcription regulation</keyword>
<dbReference type="InterPro" id="IPR023772">
    <property type="entry name" value="DNA-bd_HTH_TetR-type_CS"/>
</dbReference>
<sequence length="204" mass="22478">MPRVSRKQSEQNRVIITETASRLFRQRGMHGVSLIELMKASGLTHGGFYGHFDSKEALANEACAKAFEQSAKSWRERVGAQRKKSEARQAIVDNYLSDRLRAHDAEICPVLAFGPDLAHEAKPSILHQHYVEGLEQLLAIYQGTLDDADSNRARQTALMEYALMVGAMTLARAAGSPLADELLNAARHFLESNAGQVSSDTAQE</sequence>
<evidence type="ECO:0000256" key="2">
    <source>
        <dbReference type="ARBA" id="ARBA00023125"/>
    </source>
</evidence>
<dbReference type="SUPFAM" id="SSF46689">
    <property type="entry name" value="Homeodomain-like"/>
    <property type="match status" value="1"/>
</dbReference>
<dbReference type="Proteomes" id="UP000539985">
    <property type="component" value="Unassembled WGS sequence"/>
</dbReference>
<protein>
    <submittedName>
        <fullName evidence="6">TetR/AcrR family transcriptional regulator</fullName>
    </submittedName>
</protein>
<dbReference type="SUPFAM" id="SSF48498">
    <property type="entry name" value="Tetracyclin repressor-like, C-terminal domain"/>
    <property type="match status" value="1"/>
</dbReference>
<dbReference type="RefSeq" id="WP_177102535.1">
    <property type="nucleotide sequence ID" value="NZ_JACAQB010000006.1"/>
</dbReference>
<evidence type="ECO:0000256" key="4">
    <source>
        <dbReference type="PROSITE-ProRule" id="PRU00335"/>
    </source>
</evidence>
<keyword evidence="2 4" id="KW-0238">DNA-binding</keyword>
<dbReference type="InterPro" id="IPR036271">
    <property type="entry name" value="Tet_transcr_reg_TetR-rel_C_sf"/>
</dbReference>
<comment type="caution">
    <text evidence="6">The sequence shown here is derived from an EMBL/GenBank/DDBJ whole genome shotgun (WGS) entry which is preliminary data.</text>
</comment>
<dbReference type="AlphaFoldDB" id="A0A7Y7XE11"/>